<dbReference type="GO" id="GO:0008233">
    <property type="term" value="F:peptidase activity"/>
    <property type="evidence" value="ECO:0007669"/>
    <property type="project" value="UniProtKB-KW"/>
</dbReference>
<dbReference type="VEuPathDB" id="VectorBase:ISCI011266"/>
<sequence length="99" mass="10698">MPAPSPSSFILSVCMTTRSAPASPWPPVFLWLVTAPSTAPTTGSSRTVGEPPGVMRATSPWAGTRRTRVESPPVLTTLWCNLPYLHFHPIVITVLLCIQ</sequence>
<keyword evidence="2" id="KW-0378">Hydrolase</keyword>
<accession>A0A4D5S3P1</accession>
<dbReference type="EMBL" id="GHJT01010187">
    <property type="protein sequence ID" value="MOY44158.1"/>
    <property type="molecule type" value="Transcribed_RNA"/>
</dbReference>
<evidence type="ECO:0000313" key="2">
    <source>
        <dbReference type="EMBL" id="MOY44158.1"/>
    </source>
</evidence>
<feature type="region of interest" description="Disordered" evidence="1">
    <location>
        <begin position="38"/>
        <end position="66"/>
    </location>
</feature>
<name>A0A4D5S3P1_IXOSC</name>
<organism evidence="2">
    <name type="scientific">Ixodes scapularis</name>
    <name type="common">Black-legged tick</name>
    <name type="synonym">Deer tick</name>
    <dbReference type="NCBI Taxonomy" id="6945"/>
    <lineage>
        <taxon>Eukaryota</taxon>
        <taxon>Metazoa</taxon>
        <taxon>Ecdysozoa</taxon>
        <taxon>Arthropoda</taxon>
        <taxon>Chelicerata</taxon>
        <taxon>Arachnida</taxon>
        <taxon>Acari</taxon>
        <taxon>Parasitiformes</taxon>
        <taxon>Ixodida</taxon>
        <taxon>Ixodoidea</taxon>
        <taxon>Ixodidae</taxon>
        <taxon>Ixodinae</taxon>
        <taxon>Ixodes</taxon>
    </lineage>
</organism>
<dbReference type="GO" id="GO:0006508">
    <property type="term" value="P:proteolysis"/>
    <property type="evidence" value="ECO:0007669"/>
    <property type="project" value="UniProtKB-KW"/>
</dbReference>
<evidence type="ECO:0000256" key="1">
    <source>
        <dbReference type="SAM" id="MobiDB-lite"/>
    </source>
</evidence>
<dbReference type="AlphaFoldDB" id="A0A4D5S3P1"/>
<proteinExistence type="predicted"/>
<protein>
    <submittedName>
        <fullName evidence="2">Putative cathepsin l-like cysteine protease</fullName>
    </submittedName>
</protein>
<keyword evidence="2" id="KW-0645">Protease</keyword>
<feature type="compositionally biased region" description="Low complexity" evidence="1">
    <location>
        <begin position="38"/>
        <end position="47"/>
    </location>
</feature>
<reference evidence="2" key="1">
    <citation type="submission" date="2019-04" db="EMBL/GenBank/DDBJ databases">
        <title>An insight into the mialome of Ixodes scapularis.</title>
        <authorList>
            <person name="Ribeiro J.M."/>
            <person name="Mather T.N."/>
            <person name="Karim S."/>
        </authorList>
    </citation>
    <scope>NUCLEOTIDE SEQUENCE</scope>
</reference>